<dbReference type="GO" id="GO:0051301">
    <property type="term" value="P:cell division"/>
    <property type="evidence" value="ECO:0007669"/>
    <property type="project" value="UniProtKB-KW"/>
</dbReference>
<protein>
    <submittedName>
        <fullName evidence="9">DivIVA domain protein</fullName>
    </submittedName>
</protein>
<evidence type="ECO:0000313" key="9">
    <source>
        <dbReference type="EMBL" id="CDC44911.1"/>
    </source>
</evidence>
<dbReference type="PANTHER" id="PTHR35794:SF2">
    <property type="entry name" value="CELL DIVISION PROTEIN DIVIVA"/>
    <property type="match status" value="1"/>
</dbReference>
<dbReference type="GO" id="GO:0005737">
    <property type="term" value="C:cytoplasm"/>
    <property type="evidence" value="ECO:0007669"/>
    <property type="project" value="UniProtKB-SubCell"/>
</dbReference>
<evidence type="ECO:0000256" key="6">
    <source>
        <dbReference type="ARBA" id="ARBA00023306"/>
    </source>
</evidence>
<name>R6RPA9_9FIRM</name>
<evidence type="ECO:0000256" key="1">
    <source>
        <dbReference type="ARBA" id="ARBA00004496"/>
    </source>
</evidence>
<dbReference type="Gene3D" id="6.10.250.660">
    <property type="match status" value="1"/>
</dbReference>
<dbReference type="InterPro" id="IPR019933">
    <property type="entry name" value="DivIVA_domain"/>
</dbReference>
<keyword evidence="6" id="KW-0131">Cell cycle</keyword>
<evidence type="ECO:0000256" key="5">
    <source>
        <dbReference type="ARBA" id="ARBA00023054"/>
    </source>
</evidence>
<comment type="subcellular location">
    <subcellularLocation>
        <location evidence="1">Cytoplasm</location>
    </subcellularLocation>
</comment>
<feature type="region of interest" description="Disordered" evidence="8">
    <location>
        <begin position="205"/>
        <end position="282"/>
    </location>
</feature>
<evidence type="ECO:0000256" key="8">
    <source>
        <dbReference type="SAM" id="MobiDB-lite"/>
    </source>
</evidence>
<reference evidence="9" key="1">
    <citation type="submission" date="2012-11" db="EMBL/GenBank/DDBJ databases">
        <title>Dependencies among metagenomic species, viruses, plasmids and units of genetic variation.</title>
        <authorList>
            <person name="Nielsen H.B."/>
            <person name="Almeida M."/>
            <person name="Juncker A.S."/>
            <person name="Rasmussen S."/>
            <person name="Li J."/>
            <person name="Sunagawa S."/>
            <person name="Plichta D."/>
            <person name="Gautier L."/>
            <person name="Le Chatelier E."/>
            <person name="Peletier E."/>
            <person name="Bonde I."/>
            <person name="Nielsen T."/>
            <person name="Manichanh C."/>
            <person name="Arumugam M."/>
            <person name="Batto J."/>
            <person name="Santos M.B.Q.D."/>
            <person name="Blom N."/>
            <person name="Borruel N."/>
            <person name="Burgdorf K.S."/>
            <person name="Boumezbeur F."/>
            <person name="Casellas F."/>
            <person name="Dore J."/>
            <person name="Guarner F."/>
            <person name="Hansen T."/>
            <person name="Hildebrand F."/>
            <person name="Kaas R.S."/>
            <person name="Kennedy S."/>
            <person name="Kristiansen K."/>
            <person name="Kultima J.R."/>
            <person name="Leonard P."/>
            <person name="Levenez F."/>
            <person name="Lund O."/>
            <person name="Moumen B."/>
            <person name="Le Paslier D."/>
            <person name="Pons N."/>
            <person name="Pedersen O."/>
            <person name="Prifti E."/>
            <person name="Qin J."/>
            <person name="Raes J."/>
            <person name="Tap J."/>
            <person name="Tims S."/>
            <person name="Ussery D.W."/>
            <person name="Yamada T."/>
            <person name="MetaHit consortium"/>
            <person name="Renault P."/>
            <person name="Sicheritz-Ponten T."/>
            <person name="Bork P."/>
            <person name="Wang J."/>
            <person name="Brunak S."/>
            <person name="Ehrlich S.D."/>
        </authorList>
    </citation>
    <scope>NUCLEOTIDE SEQUENCE [LARGE SCALE GENOMIC DNA]</scope>
</reference>
<evidence type="ECO:0000256" key="4">
    <source>
        <dbReference type="ARBA" id="ARBA00022618"/>
    </source>
</evidence>
<dbReference type="AlphaFoldDB" id="R6RPA9"/>
<comment type="similarity">
    <text evidence="2">Belongs to the DivIVA family.</text>
</comment>
<proteinExistence type="inferred from homology"/>
<dbReference type="Proteomes" id="UP000018142">
    <property type="component" value="Unassembled WGS sequence"/>
</dbReference>
<dbReference type="InterPro" id="IPR007793">
    <property type="entry name" value="DivIVA_fam"/>
</dbReference>
<comment type="caution">
    <text evidence="9">The sequence shown here is derived from an EMBL/GenBank/DDBJ whole genome shotgun (WGS) entry which is preliminary data.</text>
</comment>
<evidence type="ECO:0000256" key="2">
    <source>
        <dbReference type="ARBA" id="ARBA00009008"/>
    </source>
</evidence>
<dbReference type="PANTHER" id="PTHR35794">
    <property type="entry name" value="CELL DIVISION PROTEIN DIVIVA"/>
    <property type="match status" value="1"/>
</dbReference>
<evidence type="ECO:0000256" key="7">
    <source>
        <dbReference type="SAM" id="Coils"/>
    </source>
</evidence>
<feature type="compositionally biased region" description="Pro residues" evidence="8">
    <location>
        <begin position="216"/>
        <end position="244"/>
    </location>
</feature>
<feature type="compositionally biased region" description="Basic and acidic residues" evidence="8">
    <location>
        <begin position="245"/>
        <end position="254"/>
    </location>
</feature>
<accession>R6RPA9</accession>
<organism evidence="9 10">
    <name type="scientific">[Eubacterium] siraeum CAG:80</name>
    <dbReference type="NCBI Taxonomy" id="1263080"/>
    <lineage>
        <taxon>Bacteria</taxon>
        <taxon>Bacillati</taxon>
        <taxon>Bacillota</taxon>
        <taxon>Clostridia</taxon>
        <taxon>Eubacteriales</taxon>
        <taxon>Oscillospiraceae</taxon>
        <taxon>Oscillospiraceae incertae sedis</taxon>
    </lineage>
</organism>
<dbReference type="Pfam" id="PF05103">
    <property type="entry name" value="DivIVA"/>
    <property type="match status" value="1"/>
</dbReference>
<keyword evidence="5 7" id="KW-0175">Coiled coil</keyword>
<dbReference type="NCBIfam" id="TIGR03544">
    <property type="entry name" value="DivI1A_domain"/>
    <property type="match status" value="1"/>
</dbReference>
<evidence type="ECO:0000313" key="10">
    <source>
        <dbReference type="Proteomes" id="UP000018142"/>
    </source>
</evidence>
<dbReference type="EMBL" id="CBFJ010000070">
    <property type="protein sequence ID" value="CDC44911.1"/>
    <property type="molecule type" value="Genomic_DNA"/>
</dbReference>
<sequence length="282" mass="31349">MNAKDIVSKEFDTVKRGGYDAAEVDTFLKDVSIEYKKLQNENEELEKKLEVLAEKIREYRKDEDALRDALLIAKKQGIAVVNEAKEDAEKIRKDAQEKAEKTIKDADALAAKKKELGEKNLAEANAKAKQTVDDANAKAAEIHTIMMQQTEREQIVLQRTRKEVQDYTNKILAAYSAHIENIKAMPKACENEFVINTVKEVEARKPEDSAFAKKPAPAPAKPAPEAKPAPAPAKPTPEAKPAPAPEKKAEEKVTGESVLFSLKNEKEEKNAPTSELEFGKNK</sequence>
<gene>
    <name evidence="9" type="ORF">BN788_01593</name>
</gene>
<keyword evidence="4" id="KW-0132">Cell division</keyword>
<feature type="coiled-coil region" evidence="7">
    <location>
        <begin position="28"/>
        <end position="138"/>
    </location>
</feature>
<evidence type="ECO:0000256" key="3">
    <source>
        <dbReference type="ARBA" id="ARBA00022490"/>
    </source>
</evidence>
<keyword evidence="3" id="KW-0963">Cytoplasm</keyword>